<dbReference type="EMBL" id="AM920427">
    <property type="protein sequence ID" value="CAP80230.1"/>
    <property type="molecule type" value="Genomic_DNA"/>
</dbReference>
<evidence type="ECO:0000313" key="2">
    <source>
        <dbReference type="Proteomes" id="UP000000724"/>
    </source>
</evidence>
<proteinExistence type="predicted"/>
<organism evidence="1 2">
    <name type="scientific">Penicillium rubens (strain ATCC 28089 / DSM 1075 / NRRL 1951 / Wisconsin 54-1255)</name>
    <name type="common">Penicillium chrysogenum</name>
    <dbReference type="NCBI Taxonomy" id="500485"/>
    <lineage>
        <taxon>Eukaryota</taxon>
        <taxon>Fungi</taxon>
        <taxon>Dikarya</taxon>
        <taxon>Ascomycota</taxon>
        <taxon>Pezizomycotina</taxon>
        <taxon>Eurotiomycetes</taxon>
        <taxon>Eurotiomycetidae</taxon>
        <taxon>Eurotiales</taxon>
        <taxon>Aspergillaceae</taxon>
        <taxon>Penicillium</taxon>
        <taxon>Penicillium chrysogenum species complex</taxon>
    </lineage>
</organism>
<evidence type="ECO:0000313" key="1">
    <source>
        <dbReference type="EMBL" id="CAP80230.1"/>
    </source>
</evidence>
<accession>B6GZX6</accession>
<protein>
    <submittedName>
        <fullName evidence="1">Uncharacterized protein</fullName>
    </submittedName>
</protein>
<sequence>MARYAYPAQIRNAPARYRKGTAPFFAPPAHEALESNPRSSRTQFSLGKVAYNGDNANADRYLRASVQPQADGRSAKYSPLHDSVAFLPLEIKFCVSSHRVILNNVGSGALSDKLPPEPQKGLEWVCGEGYVEEEIRKRLMIFGVLGVGMAWRAGGDRTGMHGHNSTAGPLLCKYAVHPSTLK</sequence>
<dbReference type="AlphaFoldDB" id="B6GZX6"/>
<dbReference type="HOGENOM" id="CLU_1482466_0_0_1"/>
<dbReference type="OMA" id="MARYAYP"/>
<name>B6GZX6_PENRW</name>
<dbReference type="VEuPathDB" id="FungiDB:PCH_Pc12g06030"/>
<reference evidence="1 2" key="1">
    <citation type="journal article" date="2008" name="Nat. Biotechnol.">
        <title>Genome sequencing and analysis of the filamentous fungus Penicillium chrysogenum.</title>
        <authorList>
            <person name="van den Berg M.A."/>
            <person name="Albang R."/>
            <person name="Albermann K."/>
            <person name="Badger J.H."/>
            <person name="Daran J.-M."/>
            <person name="Driessen A.J.M."/>
            <person name="Garcia-Estrada C."/>
            <person name="Fedorova N.D."/>
            <person name="Harris D.M."/>
            <person name="Heijne W.H.M."/>
            <person name="Joardar V.S."/>
            <person name="Kiel J.A.K.W."/>
            <person name="Kovalchuk A."/>
            <person name="Martin J.F."/>
            <person name="Nierman W.C."/>
            <person name="Nijland J.G."/>
            <person name="Pronk J.T."/>
            <person name="Roubos J.A."/>
            <person name="van der Klei I.J."/>
            <person name="van Peij N.N.M.E."/>
            <person name="Veenhuis M."/>
            <person name="von Doehren H."/>
            <person name="Wagner C."/>
            <person name="Wortman J.R."/>
            <person name="Bovenberg R.A.L."/>
        </authorList>
    </citation>
    <scope>NUCLEOTIDE SEQUENCE [LARGE SCALE GENOMIC DNA]</scope>
    <source>
        <strain evidence="2">ATCC 28089 / DSM 1075 / NRRL 1951 / Wisconsin 54-1255</strain>
    </source>
</reference>
<keyword evidence="2" id="KW-1185">Reference proteome</keyword>
<dbReference type="Proteomes" id="UP000000724">
    <property type="component" value="Contig Pc00c12"/>
</dbReference>
<gene>
    <name evidence="1" type="ORF">Pc12g06030</name>
    <name evidence="1" type="ORF">PCH_Pc12g06030</name>
</gene>